<gene>
    <name evidence="3" type="ORF">SNE40_019645</name>
</gene>
<evidence type="ECO:0000256" key="2">
    <source>
        <dbReference type="SAM" id="Phobius"/>
    </source>
</evidence>
<keyword evidence="2" id="KW-0812">Transmembrane</keyword>
<organism evidence="3 4">
    <name type="scientific">Patella caerulea</name>
    <name type="common">Rayed Mediterranean limpet</name>
    <dbReference type="NCBI Taxonomy" id="87958"/>
    <lineage>
        <taxon>Eukaryota</taxon>
        <taxon>Metazoa</taxon>
        <taxon>Spiralia</taxon>
        <taxon>Lophotrochozoa</taxon>
        <taxon>Mollusca</taxon>
        <taxon>Gastropoda</taxon>
        <taxon>Patellogastropoda</taxon>
        <taxon>Patelloidea</taxon>
        <taxon>Patellidae</taxon>
        <taxon>Patella</taxon>
    </lineage>
</organism>
<evidence type="ECO:0000313" key="4">
    <source>
        <dbReference type="Proteomes" id="UP001347796"/>
    </source>
</evidence>
<keyword evidence="2" id="KW-0472">Membrane</keyword>
<feature type="transmembrane region" description="Helical" evidence="2">
    <location>
        <begin position="204"/>
        <end position="228"/>
    </location>
</feature>
<name>A0AAN8J9H1_PATCE</name>
<sequence length="341" mass="37842">METNKIQISLVLDKYLLFLHSAPVVNMCNNEVKTGSRLSLDINIKPNDNINNCSCILQLIQPDIEQTYTVTFTPFYPNNYWCYYSLTMTHDSTRGICDCTHQPQSTQFQLKPRETVDILLKKESNEDDRKVTRCMDIQSDAGTSFNISCSLLNNQSPTTVLINFISSFTTTDYHTPTITSSITSTSTIIGGEPQANSNTQRTQVGAIIGGVLGGIVVIGGVVLTILVWRCYRTKISEEDTTYSSLDLQHNINPEDLTYQGLQTNLSSTQPTSTAENCLTNQAFSTDEQFTSNQSASIRQINNSLILNQPTSTDATDHNLSVTPTYENQSSPIGLTNTDQDR</sequence>
<proteinExistence type="predicted"/>
<evidence type="ECO:0000256" key="1">
    <source>
        <dbReference type="SAM" id="MobiDB-lite"/>
    </source>
</evidence>
<evidence type="ECO:0000313" key="3">
    <source>
        <dbReference type="EMBL" id="KAK6171459.1"/>
    </source>
</evidence>
<dbReference type="Proteomes" id="UP001347796">
    <property type="component" value="Unassembled WGS sequence"/>
</dbReference>
<keyword evidence="4" id="KW-1185">Reference proteome</keyword>
<reference evidence="3 4" key="1">
    <citation type="submission" date="2024-01" db="EMBL/GenBank/DDBJ databases">
        <title>The genome of the rayed Mediterranean limpet Patella caerulea (Linnaeus, 1758).</title>
        <authorList>
            <person name="Anh-Thu Weber A."/>
            <person name="Halstead-Nussloch G."/>
        </authorList>
    </citation>
    <scope>NUCLEOTIDE SEQUENCE [LARGE SCALE GENOMIC DNA]</scope>
    <source>
        <strain evidence="3">AATW-2023a</strain>
        <tissue evidence="3">Whole specimen</tissue>
    </source>
</reference>
<keyword evidence="2" id="KW-1133">Transmembrane helix</keyword>
<comment type="caution">
    <text evidence="3">The sequence shown here is derived from an EMBL/GenBank/DDBJ whole genome shotgun (WGS) entry which is preliminary data.</text>
</comment>
<feature type="region of interest" description="Disordered" evidence="1">
    <location>
        <begin position="308"/>
        <end position="341"/>
    </location>
</feature>
<protein>
    <submittedName>
        <fullName evidence="3">Uncharacterized protein</fullName>
    </submittedName>
</protein>
<accession>A0AAN8J9H1</accession>
<dbReference type="EMBL" id="JAZGQO010000014">
    <property type="protein sequence ID" value="KAK6171459.1"/>
    <property type="molecule type" value="Genomic_DNA"/>
</dbReference>
<dbReference type="AlphaFoldDB" id="A0AAN8J9H1"/>